<dbReference type="AlphaFoldDB" id="A0A8W7JZR3"/>
<dbReference type="RefSeq" id="XP_035780705.1">
    <property type="nucleotide sequence ID" value="XM_035924812.1"/>
</dbReference>
<organism evidence="2 3">
    <name type="scientific">Anopheles albimanus</name>
    <name type="common">New world malaria mosquito</name>
    <dbReference type="NCBI Taxonomy" id="7167"/>
    <lineage>
        <taxon>Eukaryota</taxon>
        <taxon>Metazoa</taxon>
        <taxon>Ecdysozoa</taxon>
        <taxon>Arthropoda</taxon>
        <taxon>Hexapoda</taxon>
        <taxon>Insecta</taxon>
        <taxon>Pterygota</taxon>
        <taxon>Neoptera</taxon>
        <taxon>Endopterygota</taxon>
        <taxon>Diptera</taxon>
        <taxon>Nematocera</taxon>
        <taxon>Culicoidea</taxon>
        <taxon>Culicidae</taxon>
        <taxon>Anophelinae</taxon>
        <taxon>Anopheles</taxon>
    </lineage>
</organism>
<evidence type="ECO:0000313" key="2">
    <source>
        <dbReference type="EnsemblMetazoa" id="AALB009712-PA"/>
    </source>
</evidence>
<proteinExistence type="predicted"/>
<dbReference type="OrthoDB" id="446723at2759"/>
<dbReference type="EnsemblMetazoa" id="AALB009712-RA">
    <property type="protein sequence ID" value="AALB009712-PA"/>
    <property type="gene ID" value="AALB009712"/>
</dbReference>
<dbReference type="Proteomes" id="UP000069272">
    <property type="component" value="Chromosome 2R"/>
</dbReference>
<feature type="region of interest" description="Disordered" evidence="1">
    <location>
        <begin position="112"/>
        <end position="191"/>
    </location>
</feature>
<feature type="compositionally biased region" description="Basic and acidic residues" evidence="1">
    <location>
        <begin position="163"/>
        <end position="181"/>
    </location>
</feature>
<dbReference type="KEGG" id="aali:118460476"/>
<feature type="compositionally biased region" description="Polar residues" evidence="1">
    <location>
        <begin position="524"/>
        <end position="552"/>
    </location>
</feature>
<feature type="region of interest" description="Disordered" evidence="1">
    <location>
        <begin position="22"/>
        <end position="80"/>
    </location>
</feature>
<feature type="region of interest" description="Disordered" evidence="1">
    <location>
        <begin position="503"/>
        <end position="642"/>
    </location>
</feature>
<name>A0A8W7JZR3_ANOAL</name>
<feature type="compositionally biased region" description="Low complexity" evidence="1">
    <location>
        <begin position="706"/>
        <end position="727"/>
    </location>
</feature>
<feature type="region of interest" description="Disordered" evidence="1">
    <location>
        <begin position="207"/>
        <end position="289"/>
    </location>
</feature>
<evidence type="ECO:0000313" key="3">
    <source>
        <dbReference type="Proteomes" id="UP000069272"/>
    </source>
</evidence>
<dbReference type="GeneID" id="118460476"/>
<keyword evidence="3" id="KW-1185">Reference proteome</keyword>
<accession>A0A8W7JZR3</accession>
<feature type="region of interest" description="Disordered" evidence="1">
    <location>
        <begin position="705"/>
        <end position="762"/>
    </location>
</feature>
<feature type="region of interest" description="Disordered" evidence="1">
    <location>
        <begin position="421"/>
        <end position="458"/>
    </location>
</feature>
<feature type="compositionally biased region" description="Polar residues" evidence="1">
    <location>
        <begin position="219"/>
        <end position="235"/>
    </location>
</feature>
<feature type="compositionally biased region" description="Polar residues" evidence="1">
    <location>
        <begin position="441"/>
        <end position="452"/>
    </location>
</feature>
<reference evidence="2" key="2">
    <citation type="submission" date="2022-08" db="UniProtKB">
        <authorList>
            <consortium name="EnsemblMetazoa"/>
        </authorList>
    </citation>
    <scope>IDENTIFICATION</scope>
    <source>
        <strain evidence="2">STECLA/ALBI9_A</strain>
    </source>
</reference>
<feature type="compositionally biased region" description="Polar residues" evidence="1">
    <location>
        <begin position="244"/>
        <end position="261"/>
    </location>
</feature>
<feature type="compositionally biased region" description="Low complexity" evidence="1">
    <location>
        <begin position="151"/>
        <end position="162"/>
    </location>
</feature>
<evidence type="ECO:0000256" key="1">
    <source>
        <dbReference type="SAM" id="MobiDB-lite"/>
    </source>
</evidence>
<sequence length="762" mass="82246">MPGPSSGSTNSQHACNCGKVATRSKGSSLHHGHSHHHNQPHSTISSNIRKELASFENPYQSHSSVQGKKPTKRNASTESLDLFENYHQEEDDCTCGLYSPRSFAAERAKNCQKCSNSSGSSCSVSGKARTGAMVGTAGHKKHNSSKFKDASTSPKSSSPLKTVKLDCRSPKTTADEKDSKFDFSCSPKTSNHYRRLSSLTINGANKQNAATSPMKHASALTTNEKVPSSTPSPRMSPQKLGHAQNGTSEQQRTLEKSNSLGDNKPPRLLRNTRSLSPRPPVRHQHSIMVSDENDIISVKLSPNQDYQEDGSTTREQAQEQLMESCSNISPEVGSIANSEGVELKLDDCLKTASNNRSTSCLVYVPSDPWTKMPTDNIPSPPPSLRQQKSKTLDNNCKAYGKPSLDYMKNCDPWVWRSNVQLTEGGGGSKGSKKRQHGLPHQTKSLTAGTSGAMSRDDCDIVSDGKQRSAKLYQQQSLGRLEKTLNIPGVVEIGSSGSFDARKKITRPKLQRSKSPSFYEDFFQHPTQSGYDKNKSPQASGSHSLAKNKSVSSLKMEKNASNSNLNGHGHSSHSSNNNHHSSNSGSSSTGSNNGSGGNTYGNYNGNGSPTTKKQPSSKFSILSTSSSSSKHQSPPRKLPTLCQPEPAMKASQNLLNPNLLQPRHSFSTPSQKDDELQLNIRRLSEQMNNKYNHHSAAPAFLNDTIVQQQQQQQSKKGGAGSGSSLSASIGGGSTGGINDPPAAIQRKAASHSKINEPILETRC</sequence>
<protein>
    <submittedName>
        <fullName evidence="2">Uncharacterized protein</fullName>
    </submittedName>
</protein>
<feature type="compositionally biased region" description="Basic residues" evidence="1">
    <location>
        <begin position="28"/>
        <end position="39"/>
    </location>
</feature>
<feature type="compositionally biased region" description="Low complexity" evidence="1">
    <location>
        <begin position="560"/>
        <end position="591"/>
    </location>
</feature>
<feature type="compositionally biased region" description="Polar residues" evidence="1">
    <location>
        <begin position="57"/>
        <end position="66"/>
    </location>
</feature>
<reference evidence="2 3" key="1">
    <citation type="journal article" date="2017" name="G3 (Bethesda)">
        <title>The Physical Genome Mapping of Anopheles albimanus Corrected Scaffold Misassemblies and Identified Interarm Rearrangements in Genus Anopheles.</title>
        <authorList>
            <person name="Artemov G.N."/>
            <person name="Peery A.N."/>
            <person name="Jiang X."/>
            <person name="Tu Z."/>
            <person name="Stegniy V.N."/>
            <person name="Sharakhova M.V."/>
            <person name="Sharakhov I.V."/>
        </authorList>
    </citation>
    <scope>NUCLEOTIDE SEQUENCE [LARGE SCALE GENOMIC DNA]</scope>
    <source>
        <strain evidence="2 3">ALBI9_A</strain>
    </source>
</reference>
<feature type="compositionally biased region" description="Low complexity" evidence="1">
    <location>
        <begin position="112"/>
        <end position="127"/>
    </location>
</feature>
<feature type="compositionally biased region" description="Low complexity" evidence="1">
    <location>
        <begin position="615"/>
        <end position="631"/>
    </location>
</feature>